<reference evidence="8 9" key="1">
    <citation type="journal article" date="2022" name="Nat. Plants">
        <title>Genomes of leafy and leafless Platanthera orchids illuminate the evolution of mycoheterotrophy.</title>
        <authorList>
            <person name="Li M.H."/>
            <person name="Liu K.W."/>
            <person name="Li Z."/>
            <person name="Lu H.C."/>
            <person name="Ye Q.L."/>
            <person name="Zhang D."/>
            <person name="Wang J.Y."/>
            <person name="Li Y.F."/>
            <person name="Zhong Z.M."/>
            <person name="Liu X."/>
            <person name="Yu X."/>
            <person name="Liu D.K."/>
            <person name="Tu X.D."/>
            <person name="Liu B."/>
            <person name="Hao Y."/>
            <person name="Liao X.Y."/>
            <person name="Jiang Y.T."/>
            <person name="Sun W.H."/>
            <person name="Chen J."/>
            <person name="Chen Y.Q."/>
            <person name="Ai Y."/>
            <person name="Zhai J.W."/>
            <person name="Wu S.S."/>
            <person name="Zhou Z."/>
            <person name="Hsiao Y.Y."/>
            <person name="Wu W.L."/>
            <person name="Chen Y.Y."/>
            <person name="Lin Y.F."/>
            <person name="Hsu J.L."/>
            <person name="Li C.Y."/>
            <person name="Wang Z.W."/>
            <person name="Zhao X."/>
            <person name="Zhong W.Y."/>
            <person name="Ma X.K."/>
            <person name="Ma L."/>
            <person name="Huang J."/>
            <person name="Chen G.Z."/>
            <person name="Huang M.Z."/>
            <person name="Huang L."/>
            <person name="Peng D.H."/>
            <person name="Luo Y.B."/>
            <person name="Zou S.Q."/>
            <person name="Chen S.P."/>
            <person name="Lan S."/>
            <person name="Tsai W.C."/>
            <person name="Van de Peer Y."/>
            <person name="Liu Z.J."/>
        </authorList>
    </citation>
    <scope>NUCLEOTIDE SEQUENCE [LARGE SCALE GENOMIC DNA]</scope>
    <source>
        <strain evidence="8">Lor287</strain>
    </source>
</reference>
<keyword evidence="9" id="KW-1185">Reference proteome</keyword>
<dbReference type="Gene3D" id="3.30.420.10">
    <property type="entry name" value="Ribonuclease H-like superfamily/Ribonuclease H"/>
    <property type="match status" value="1"/>
</dbReference>
<dbReference type="InterPro" id="IPR002156">
    <property type="entry name" value="RNaseH_domain"/>
</dbReference>
<name>A0AAP0BQ41_9ASPA</name>
<dbReference type="InterPro" id="IPR041373">
    <property type="entry name" value="RT_RNaseH"/>
</dbReference>
<proteinExistence type="predicted"/>
<dbReference type="GO" id="GO:0003676">
    <property type="term" value="F:nucleic acid binding"/>
    <property type="evidence" value="ECO:0007669"/>
    <property type="project" value="InterPro"/>
</dbReference>
<comment type="caution">
    <text evidence="8">The sequence shown here is derived from an EMBL/GenBank/DDBJ whole genome shotgun (WGS) entry which is preliminary data.</text>
</comment>
<dbReference type="InterPro" id="IPR012337">
    <property type="entry name" value="RNaseH-like_sf"/>
</dbReference>
<keyword evidence="6" id="KW-0695">RNA-directed DNA polymerase</keyword>
<dbReference type="SUPFAM" id="SSF56672">
    <property type="entry name" value="DNA/RNA polymerases"/>
    <property type="match status" value="1"/>
</dbReference>
<dbReference type="Pfam" id="PF17917">
    <property type="entry name" value="RT_RNaseH"/>
    <property type="match status" value="1"/>
</dbReference>
<dbReference type="Pfam" id="PF13456">
    <property type="entry name" value="RVT_3"/>
    <property type="match status" value="1"/>
</dbReference>
<accession>A0AAP0BQ41</accession>
<keyword evidence="3" id="KW-0540">Nuclease</keyword>
<evidence type="ECO:0000256" key="5">
    <source>
        <dbReference type="ARBA" id="ARBA00022801"/>
    </source>
</evidence>
<dbReference type="PROSITE" id="PS50879">
    <property type="entry name" value="RNASE_H_1"/>
    <property type="match status" value="1"/>
</dbReference>
<organism evidence="8 9">
    <name type="scientific">Platanthera zijinensis</name>
    <dbReference type="NCBI Taxonomy" id="2320716"/>
    <lineage>
        <taxon>Eukaryota</taxon>
        <taxon>Viridiplantae</taxon>
        <taxon>Streptophyta</taxon>
        <taxon>Embryophyta</taxon>
        <taxon>Tracheophyta</taxon>
        <taxon>Spermatophyta</taxon>
        <taxon>Magnoliopsida</taxon>
        <taxon>Liliopsida</taxon>
        <taxon>Asparagales</taxon>
        <taxon>Orchidaceae</taxon>
        <taxon>Orchidoideae</taxon>
        <taxon>Orchideae</taxon>
        <taxon>Orchidinae</taxon>
        <taxon>Platanthera</taxon>
    </lineage>
</organism>
<dbReference type="AlphaFoldDB" id="A0AAP0BQ41"/>
<dbReference type="InterPro" id="IPR043502">
    <property type="entry name" value="DNA/RNA_pol_sf"/>
</dbReference>
<evidence type="ECO:0000256" key="1">
    <source>
        <dbReference type="ARBA" id="ARBA00022679"/>
    </source>
</evidence>
<feature type="domain" description="RNase H type-1" evidence="7">
    <location>
        <begin position="132"/>
        <end position="261"/>
    </location>
</feature>
<evidence type="ECO:0000256" key="3">
    <source>
        <dbReference type="ARBA" id="ARBA00022722"/>
    </source>
</evidence>
<evidence type="ECO:0000256" key="6">
    <source>
        <dbReference type="ARBA" id="ARBA00022918"/>
    </source>
</evidence>
<dbReference type="GO" id="GO:0003964">
    <property type="term" value="F:RNA-directed DNA polymerase activity"/>
    <property type="evidence" value="ECO:0007669"/>
    <property type="project" value="UniProtKB-KW"/>
</dbReference>
<keyword evidence="5" id="KW-0378">Hydrolase</keyword>
<dbReference type="PANTHER" id="PTHR48475:SF2">
    <property type="entry name" value="RIBONUCLEASE H"/>
    <property type="match status" value="1"/>
</dbReference>
<protein>
    <recommendedName>
        <fullName evidence="7">RNase H type-1 domain-containing protein</fullName>
    </recommendedName>
</protein>
<keyword evidence="1" id="KW-0808">Transferase</keyword>
<dbReference type="SUPFAM" id="SSF53098">
    <property type="entry name" value="Ribonuclease H-like"/>
    <property type="match status" value="1"/>
</dbReference>
<evidence type="ECO:0000259" key="7">
    <source>
        <dbReference type="PROSITE" id="PS50879"/>
    </source>
</evidence>
<dbReference type="CDD" id="cd09279">
    <property type="entry name" value="RNase_HI_like"/>
    <property type="match status" value="1"/>
</dbReference>
<evidence type="ECO:0000256" key="2">
    <source>
        <dbReference type="ARBA" id="ARBA00022695"/>
    </source>
</evidence>
<dbReference type="PANTHER" id="PTHR48475">
    <property type="entry name" value="RIBONUCLEASE H"/>
    <property type="match status" value="1"/>
</dbReference>
<dbReference type="Proteomes" id="UP001418222">
    <property type="component" value="Unassembled WGS sequence"/>
</dbReference>
<evidence type="ECO:0000256" key="4">
    <source>
        <dbReference type="ARBA" id="ARBA00022759"/>
    </source>
</evidence>
<gene>
    <name evidence="8" type="ORF">KSP39_PZI007770</name>
</gene>
<dbReference type="GO" id="GO:0004523">
    <property type="term" value="F:RNA-DNA hybrid ribonuclease activity"/>
    <property type="evidence" value="ECO:0007669"/>
    <property type="project" value="InterPro"/>
</dbReference>
<keyword evidence="4" id="KW-0255">Endonuclease</keyword>
<sequence>MLYIYLGVDPEAVNSVLVREEGRRQYPVYYVSHILKNIETRYPILEKLALASLMSARRLRPYFQAHSVQVITDQPLKNVLENPEHSGRLAKWAIELSEFDISYVSRIVIKAQVLADFLVDTKESSSSHTERPPLAWTIYMDGASGRNPSGAGVVLINPNGIKLEQAIKFSFQTTNNQAEYEALLAGLRFAKELGIEHVHVKIDSLVIASQVLDNFETKEPMLKKYLILVRAEVGRFTSFTIEHIPIMQNTRADELAKFGLPLRGATLEIFHPAIEEG</sequence>
<evidence type="ECO:0000313" key="9">
    <source>
        <dbReference type="Proteomes" id="UP001418222"/>
    </source>
</evidence>
<keyword evidence="2" id="KW-0548">Nucleotidyltransferase</keyword>
<dbReference type="InterPro" id="IPR036397">
    <property type="entry name" value="RNaseH_sf"/>
</dbReference>
<evidence type="ECO:0000313" key="8">
    <source>
        <dbReference type="EMBL" id="KAK8944702.1"/>
    </source>
</evidence>
<dbReference type="EMBL" id="JBBWWQ010000006">
    <property type="protein sequence ID" value="KAK8944702.1"/>
    <property type="molecule type" value="Genomic_DNA"/>
</dbReference>